<protein>
    <submittedName>
        <fullName evidence="1">Uncharacterized protein</fullName>
    </submittedName>
</protein>
<name>A0A3E0H6B2_9GAMM</name>
<dbReference type="RefSeq" id="WP_116208013.1">
    <property type="nucleotide sequence ID" value="NZ_QUNR01000002.1"/>
</dbReference>
<comment type="caution">
    <text evidence="1">The sequence shown here is derived from an EMBL/GenBank/DDBJ whole genome shotgun (WGS) entry which is preliminary data.</text>
</comment>
<organism evidence="1 2">
    <name type="scientific">Paraperlucidibaca baekdonensis</name>
    <dbReference type="NCBI Taxonomy" id="748120"/>
    <lineage>
        <taxon>Bacteria</taxon>
        <taxon>Pseudomonadati</taxon>
        <taxon>Pseudomonadota</taxon>
        <taxon>Gammaproteobacteria</taxon>
        <taxon>Moraxellales</taxon>
        <taxon>Moraxellaceae</taxon>
        <taxon>Paraperlucidibaca</taxon>
    </lineage>
</organism>
<evidence type="ECO:0000313" key="2">
    <source>
        <dbReference type="Proteomes" id="UP000256774"/>
    </source>
</evidence>
<dbReference type="Proteomes" id="UP000256774">
    <property type="component" value="Unassembled WGS sequence"/>
</dbReference>
<sequence>MTFLVISLVVLAFIVGNIMWLRPSPHDRALIKLRADAKAAGFTVHLRPAPEWLNIPEGQRMVAQYQWTQPLAKSLIGKWRWHAGLGNWQPVNNSEAWLTEIPWPTPAPAGWLGIEVLSNATIVYWRESTRADAIDTMRRVLAAAGA</sequence>
<accession>A0A3E0H6B2</accession>
<evidence type="ECO:0000313" key="1">
    <source>
        <dbReference type="EMBL" id="REH38999.1"/>
    </source>
</evidence>
<reference evidence="1 2" key="1">
    <citation type="submission" date="2018-08" db="EMBL/GenBank/DDBJ databases">
        <title>Genomic Encyclopedia of Type Strains, Phase IV (KMG-IV): sequencing the most valuable type-strain genomes for metagenomic binning, comparative biology and taxonomic classification.</title>
        <authorList>
            <person name="Goeker M."/>
        </authorList>
    </citation>
    <scope>NUCLEOTIDE SEQUENCE [LARGE SCALE GENOMIC DNA]</scope>
    <source>
        <strain evidence="1 2">DSM 26022</strain>
    </source>
</reference>
<proteinExistence type="predicted"/>
<dbReference type="EMBL" id="QUNR01000002">
    <property type="protein sequence ID" value="REH38999.1"/>
    <property type="molecule type" value="Genomic_DNA"/>
</dbReference>
<gene>
    <name evidence="1" type="ORF">DFR26_1169</name>
</gene>
<dbReference type="OrthoDB" id="5735634at2"/>
<dbReference type="AlphaFoldDB" id="A0A3E0H6B2"/>
<keyword evidence="2" id="KW-1185">Reference proteome</keyword>